<feature type="transmembrane region" description="Helical" evidence="1">
    <location>
        <begin position="196"/>
        <end position="217"/>
    </location>
</feature>
<feature type="transmembrane region" description="Helical" evidence="1">
    <location>
        <begin position="12"/>
        <end position="29"/>
    </location>
</feature>
<sequence length="318" mass="32625">MFAASIMDNLLTAPVIAFLVALIATLLRFDVRLPESLYPIISTFLLLAIGLKGGRALAAASLSDLWKPLIVSIILGVVTPLIAYALFRFAGRLSVINASALAAHYGSVSAVTFTVLLTTLEARKISYEGYMAGLLAILEIIGIVVALFLARGATEGSDWKSALSEVVRGKSIALLGIGIVIGFVVGPTRLAPTDPVFVGLFAGALTLFLIELGVIAAERLRDIKSAGPVVVLLGIIVPLINGFLGALGGAAVGLSTGGVAVMAVLAGSASYIAAPAAVRIALPQASPGLYVTASLGITFPFNLTVGIPLYIAMAQALT</sequence>
<feature type="transmembrane region" description="Helical" evidence="1">
    <location>
        <begin position="289"/>
        <end position="313"/>
    </location>
</feature>
<accession>A0A6J6J4Q8</accession>
<dbReference type="EMBL" id="CAEZVQ010000030">
    <property type="protein sequence ID" value="CAB4631992.1"/>
    <property type="molecule type" value="Genomic_DNA"/>
</dbReference>
<keyword evidence="1" id="KW-1133">Transmembrane helix</keyword>
<gene>
    <name evidence="2" type="ORF">UFOPK2086_00390</name>
</gene>
<dbReference type="PANTHER" id="PTHR40400">
    <property type="entry name" value="SLR1512 PROTEIN"/>
    <property type="match status" value="1"/>
</dbReference>
<dbReference type="PANTHER" id="PTHR40400:SF1">
    <property type="entry name" value="SLR1512 PROTEIN"/>
    <property type="match status" value="1"/>
</dbReference>
<protein>
    <submittedName>
        <fullName evidence="2">Unannotated protein</fullName>
    </submittedName>
</protein>
<feature type="transmembrane region" description="Helical" evidence="1">
    <location>
        <begin position="229"/>
        <end position="254"/>
    </location>
</feature>
<evidence type="ECO:0000256" key="1">
    <source>
        <dbReference type="SAM" id="Phobius"/>
    </source>
</evidence>
<feature type="transmembrane region" description="Helical" evidence="1">
    <location>
        <begin position="171"/>
        <end position="190"/>
    </location>
</feature>
<name>A0A6J6J4Q8_9ZZZZ</name>
<keyword evidence="1" id="KW-0812">Transmembrane</keyword>
<keyword evidence="1" id="KW-0472">Membrane</keyword>
<proteinExistence type="predicted"/>
<dbReference type="AlphaFoldDB" id="A0A6J6J4Q8"/>
<dbReference type="Pfam" id="PF05982">
    <property type="entry name" value="Sbt_1"/>
    <property type="match status" value="1"/>
</dbReference>
<evidence type="ECO:0000313" key="2">
    <source>
        <dbReference type="EMBL" id="CAB4631992.1"/>
    </source>
</evidence>
<reference evidence="2" key="1">
    <citation type="submission" date="2020-05" db="EMBL/GenBank/DDBJ databases">
        <authorList>
            <person name="Chiriac C."/>
            <person name="Salcher M."/>
            <person name="Ghai R."/>
            <person name="Kavagutti S V."/>
        </authorList>
    </citation>
    <scope>NUCLEOTIDE SEQUENCE</scope>
</reference>
<dbReference type="InterPro" id="IPR010293">
    <property type="entry name" value="Sbt_1"/>
</dbReference>
<feature type="transmembrane region" description="Helical" evidence="1">
    <location>
        <begin position="94"/>
        <end position="117"/>
    </location>
</feature>
<feature type="transmembrane region" description="Helical" evidence="1">
    <location>
        <begin position="260"/>
        <end position="282"/>
    </location>
</feature>
<feature type="transmembrane region" description="Helical" evidence="1">
    <location>
        <begin position="65"/>
        <end position="87"/>
    </location>
</feature>
<feature type="transmembrane region" description="Helical" evidence="1">
    <location>
        <begin position="129"/>
        <end position="150"/>
    </location>
</feature>
<feature type="transmembrane region" description="Helical" evidence="1">
    <location>
        <begin position="36"/>
        <end position="53"/>
    </location>
</feature>
<organism evidence="2">
    <name type="scientific">freshwater metagenome</name>
    <dbReference type="NCBI Taxonomy" id="449393"/>
    <lineage>
        <taxon>unclassified sequences</taxon>
        <taxon>metagenomes</taxon>
        <taxon>ecological metagenomes</taxon>
    </lineage>
</organism>